<organism evidence="15 16">
    <name type="scientific">Gleimia europaea ACS-120-V-Col10b</name>
    <dbReference type="NCBI Taxonomy" id="883069"/>
    <lineage>
        <taxon>Bacteria</taxon>
        <taxon>Bacillati</taxon>
        <taxon>Actinomycetota</taxon>
        <taxon>Actinomycetes</taxon>
        <taxon>Actinomycetales</taxon>
        <taxon>Actinomycetaceae</taxon>
        <taxon>Gleimia</taxon>
    </lineage>
</organism>
<feature type="binding site" evidence="13">
    <location>
        <begin position="14"/>
        <end position="17"/>
    </location>
    <ligand>
        <name>NADP(+)</name>
        <dbReference type="ChEBI" id="CHEBI:58349"/>
    </ligand>
</feature>
<dbReference type="InterPro" id="IPR010190">
    <property type="entry name" value="Diaminopimelate_DH_Ddh"/>
</dbReference>
<reference evidence="15 16" key="1">
    <citation type="submission" date="2013-05" db="EMBL/GenBank/DDBJ databases">
        <title>The Genome Sequence of Actinomyces europaeus ACS-120-V-COL10B.</title>
        <authorList>
            <consortium name="The Broad Institute Genomics Platform"/>
            <person name="Earl A."/>
            <person name="Ward D."/>
            <person name="Feldgarden M."/>
            <person name="Gevers D."/>
            <person name="Saerens B."/>
            <person name="Vaneechoutte M."/>
            <person name="Walker B."/>
            <person name="Young S."/>
            <person name="Zeng Q."/>
            <person name="Gargeya S."/>
            <person name="Fitzgerald M."/>
            <person name="Haas B."/>
            <person name="Abouelleil A."/>
            <person name="Allen A.W."/>
            <person name="Alvarado L."/>
            <person name="Arachchi H.M."/>
            <person name="Berlin A.M."/>
            <person name="Chapman S.B."/>
            <person name="Gainer-Dewar J."/>
            <person name="Goldberg J."/>
            <person name="Griggs A."/>
            <person name="Gujja S."/>
            <person name="Hansen M."/>
            <person name="Howarth C."/>
            <person name="Imamovic A."/>
            <person name="Ireland A."/>
            <person name="Larimer J."/>
            <person name="McCowan C."/>
            <person name="Murphy C."/>
            <person name="Pearson M."/>
            <person name="Poon T.W."/>
            <person name="Priest M."/>
            <person name="Roberts A."/>
            <person name="Saif S."/>
            <person name="Shea T."/>
            <person name="Sisk P."/>
            <person name="Sykes S."/>
            <person name="Wortman J."/>
            <person name="Nusbaum C."/>
            <person name="Birren B."/>
        </authorList>
    </citation>
    <scope>NUCLEOTIDE SEQUENCE [LARGE SCALE GENOMIC DNA]</scope>
    <source>
        <strain evidence="15 16">ACS-120-V-Col10b</strain>
    </source>
</reference>
<dbReference type="GO" id="GO:0047850">
    <property type="term" value="F:diaminopimelate dehydrogenase activity"/>
    <property type="evidence" value="ECO:0007669"/>
    <property type="project" value="UniProtKB-UniRule"/>
</dbReference>
<evidence type="ECO:0000256" key="13">
    <source>
        <dbReference type="PIRSR" id="PIRSR025648-1"/>
    </source>
</evidence>
<feature type="binding site" evidence="13">
    <location>
        <position position="251"/>
    </location>
    <ligand>
        <name>substrate</name>
    </ligand>
</feature>
<name>A0A9W5VX07_9ACTO</name>
<evidence type="ECO:0000313" key="16">
    <source>
        <dbReference type="Proteomes" id="UP000014387"/>
    </source>
</evidence>
<dbReference type="InterPro" id="IPR036291">
    <property type="entry name" value="NAD(P)-bd_dom_sf"/>
</dbReference>
<feature type="binding site" evidence="13">
    <location>
        <begin position="38"/>
        <end position="40"/>
    </location>
    <ligand>
        <name>NADP(+)</name>
        <dbReference type="ChEBI" id="CHEBI:58349"/>
    </ligand>
</feature>
<dbReference type="SUPFAM" id="SSF55347">
    <property type="entry name" value="Glyceraldehyde-3-phosphate dehydrogenase-like, C-terminal domain"/>
    <property type="match status" value="1"/>
</dbReference>
<evidence type="ECO:0000256" key="1">
    <source>
        <dbReference type="ARBA" id="ARBA00004896"/>
    </source>
</evidence>
<accession>A0A9W5VX07</accession>
<dbReference type="OrthoDB" id="9774191at2"/>
<dbReference type="GO" id="GO:0019877">
    <property type="term" value="P:diaminopimelate biosynthetic process"/>
    <property type="evidence" value="ECO:0007669"/>
    <property type="project" value="UniProtKB-UniRule"/>
</dbReference>
<comment type="function">
    <text evidence="12">Catalyzes the reversible NADPH-dependent reductive amination of L-2-amino-6-oxopimelate, the acyclic form of L-tetrahydrodipicolinate, to generate the meso compound, D,L-2,6-diaminopimelate.</text>
</comment>
<dbReference type="GO" id="GO:0009089">
    <property type="term" value="P:lysine biosynthetic process via diaminopimelate"/>
    <property type="evidence" value="ECO:0007669"/>
    <property type="project" value="UniProtKB-UniRule"/>
</dbReference>
<keyword evidence="10 12" id="KW-0457">Lysine biosynthesis</keyword>
<dbReference type="Pfam" id="PF16654">
    <property type="entry name" value="DAPDH_C"/>
    <property type="match status" value="1"/>
</dbReference>
<feature type="binding site" evidence="13">
    <location>
        <begin position="123"/>
        <end position="127"/>
    </location>
    <ligand>
        <name>NADP(+)</name>
        <dbReference type="ChEBI" id="CHEBI:58349"/>
    </ligand>
</feature>
<dbReference type="SUPFAM" id="SSF51735">
    <property type="entry name" value="NAD(P)-binding Rossmann-fold domains"/>
    <property type="match status" value="1"/>
</dbReference>
<keyword evidence="7 12" id="KW-0521">NADP</keyword>
<dbReference type="InterPro" id="IPR032094">
    <property type="entry name" value="Meso-DAP_DH_C"/>
</dbReference>
<dbReference type="AlphaFoldDB" id="A0A9W5VX07"/>
<evidence type="ECO:0000256" key="4">
    <source>
        <dbReference type="ARBA" id="ARBA00012080"/>
    </source>
</evidence>
<feature type="binding site" evidence="13">
    <location>
        <position position="201"/>
    </location>
    <ligand>
        <name>substrate</name>
    </ligand>
</feature>
<dbReference type="CDD" id="cd02270">
    <property type="entry name" value="meso-DAPDH_N"/>
    <property type="match status" value="1"/>
</dbReference>
<dbReference type="EMBL" id="AGWN01000001">
    <property type="protein sequence ID" value="EPD31445.1"/>
    <property type="molecule type" value="Genomic_DNA"/>
</dbReference>
<evidence type="ECO:0000256" key="8">
    <source>
        <dbReference type="ARBA" id="ARBA00022915"/>
    </source>
</evidence>
<comment type="similarity">
    <text evidence="2 12">Belongs to the diaminopimelate dehydrogenase family.</text>
</comment>
<comment type="subunit">
    <text evidence="3 12">Homodimer.</text>
</comment>
<protein>
    <recommendedName>
        <fullName evidence="5 12">Meso-diaminopimelate D-dehydrogenase</fullName>
        <shortName evidence="12">DAPDH</shortName>
        <shortName evidence="12">Meso-DAP dehydrogenase</shortName>
        <ecNumber evidence="4 12">1.4.1.16</ecNumber>
    </recommendedName>
</protein>
<evidence type="ECO:0000259" key="14">
    <source>
        <dbReference type="Pfam" id="PF16654"/>
    </source>
</evidence>
<evidence type="ECO:0000256" key="3">
    <source>
        <dbReference type="ARBA" id="ARBA00011738"/>
    </source>
</evidence>
<dbReference type="Proteomes" id="UP000014387">
    <property type="component" value="Unassembled WGS sequence"/>
</dbReference>
<dbReference type="NCBIfam" id="TIGR01921">
    <property type="entry name" value="DAP-DH"/>
    <property type="match status" value="1"/>
</dbReference>
<comment type="pathway">
    <text evidence="1 12">Amino-acid biosynthesis; L-lysine biosynthesis via DAP pathway; DL-2,6-diaminopimelate from (S)-tetrahydrodipicolinate: step 1/1.</text>
</comment>
<keyword evidence="6 12" id="KW-0028">Amino-acid biosynthesis</keyword>
<evidence type="ECO:0000256" key="11">
    <source>
        <dbReference type="ARBA" id="ARBA00052023"/>
    </source>
</evidence>
<feature type="binding site" evidence="13">
    <location>
        <position position="150"/>
    </location>
    <ligand>
        <name>substrate</name>
    </ligand>
</feature>
<evidence type="ECO:0000256" key="7">
    <source>
        <dbReference type="ARBA" id="ARBA00022857"/>
    </source>
</evidence>
<comment type="caution">
    <text evidence="15">The sequence shown here is derived from an EMBL/GenBank/DDBJ whole genome shotgun (WGS) entry which is preliminary data.</text>
</comment>
<dbReference type="Gene3D" id="3.40.50.720">
    <property type="entry name" value="NAD(P)-binding Rossmann-like Domain"/>
    <property type="match status" value="1"/>
</dbReference>
<evidence type="ECO:0000256" key="5">
    <source>
        <dbReference type="ARBA" id="ARBA00021654"/>
    </source>
</evidence>
<comment type="catalytic activity">
    <reaction evidence="11 12">
        <text>meso-2,6-diaminopimelate + NADP(+) + H2O = (S)-2-amino-6-oxoheptanedioate + NH4(+) + NADPH + H(+)</text>
        <dbReference type="Rhea" id="RHEA:13561"/>
        <dbReference type="ChEBI" id="CHEBI:15377"/>
        <dbReference type="ChEBI" id="CHEBI:15378"/>
        <dbReference type="ChEBI" id="CHEBI:28938"/>
        <dbReference type="ChEBI" id="CHEBI:57783"/>
        <dbReference type="ChEBI" id="CHEBI:57791"/>
        <dbReference type="ChEBI" id="CHEBI:58349"/>
        <dbReference type="ChEBI" id="CHEBI:58556"/>
        <dbReference type="EC" id="1.4.1.16"/>
    </reaction>
</comment>
<dbReference type="GO" id="GO:0000166">
    <property type="term" value="F:nucleotide binding"/>
    <property type="evidence" value="ECO:0007669"/>
    <property type="project" value="UniProtKB-KW"/>
</dbReference>
<proteinExistence type="inferred from homology"/>
<evidence type="ECO:0000313" key="15">
    <source>
        <dbReference type="EMBL" id="EPD31445.1"/>
    </source>
</evidence>
<dbReference type="PIRSF" id="PIRSF025648">
    <property type="entry name" value="DDH"/>
    <property type="match status" value="1"/>
</dbReference>
<dbReference type="EC" id="1.4.1.16" evidence="4 12"/>
<keyword evidence="9 12" id="KW-0560">Oxidoreductase</keyword>
<keyword evidence="16" id="KW-1185">Reference proteome</keyword>
<evidence type="ECO:0000256" key="9">
    <source>
        <dbReference type="ARBA" id="ARBA00023002"/>
    </source>
</evidence>
<dbReference type="RefSeq" id="WP_016444556.1">
    <property type="nucleotide sequence ID" value="NZ_KE150266.1"/>
</dbReference>
<feature type="binding site" evidence="13">
    <location>
        <begin position="71"/>
        <end position="74"/>
    </location>
    <ligand>
        <name>NADP(+)</name>
        <dbReference type="ChEBI" id="CHEBI:58349"/>
    </ligand>
</feature>
<gene>
    <name evidence="15" type="ORF">HMPREF9238_01219</name>
</gene>
<evidence type="ECO:0000256" key="2">
    <source>
        <dbReference type="ARBA" id="ARBA00007442"/>
    </source>
</evidence>
<feature type="binding site" evidence="13">
    <location>
        <begin position="94"/>
        <end position="96"/>
    </location>
    <ligand>
        <name>NADP(+)</name>
        <dbReference type="ChEBI" id="CHEBI:58349"/>
    </ligand>
</feature>
<keyword evidence="8 12" id="KW-0220">Diaminopimelate biosynthesis</keyword>
<evidence type="ECO:0000256" key="10">
    <source>
        <dbReference type="ARBA" id="ARBA00023154"/>
    </source>
</evidence>
<feature type="domain" description="Meso-diaminopimelate D-dehydrogenase C-terminal" evidence="14">
    <location>
        <begin position="124"/>
        <end position="277"/>
    </location>
</feature>
<feature type="binding site" evidence="13">
    <location>
        <position position="175"/>
    </location>
    <ligand>
        <name>substrate</name>
    </ligand>
</feature>
<sequence>MSESRKIRVAINGYGNLGRAVELAVHESPDMELVTIFTRRDPASLGTKFAPAASIEDAPKYVGQVDVCVNCGGSATDLVNQGTQFAALFNTVDSYDNHSNIPVYFDSIDEAAKAADHVSVISSGWDPGLFSLTRLMAEAVLPNGFTTTFWGPGVSQGHSQAVRRIEGVADAVQYTLPVEAAKESVRAGQNPELSTRDKHTRLVYVVAKEGADEDAIREAIVTMPAYFADYDTTVEFISAEQMASDHSGMPHGGEVIRAGETSPGTHQAISYSLTLESNPEFTGSMIAATARAAVRLYKSGKRGAATVFDIPPAYYSPKTPEQLRKELL</sequence>
<feature type="binding site" evidence="13">
    <location>
        <position position="278"/>
    </location>
    <ligand>
        <name>substrate</name>
    </ligand>
</feature>
<dbReference type="Gene3D" id="3.30.360.10">
    <property type="entry name" value="Dihydrodipicolinate Reductase, domain 2"/>
    <property type="match status" value="1"/>
</dbReference>
<evidence type="ECO:0000256" key="12">
    <source>
        <dbReference type="PIRNR" id="PIRNR025648"/>
    </source>
</evidence>
<keyword evidence="13" id="KW-0547">Nucleotide-binding</keyword>
<evidence type="ECO:0000256" key="6">
    <source>
        <dbReference type="ARBA" id="ARBA00022605"/>
    </source>
</evidence>